<dbReference type="InterPro" id="IPR052354">
    <property type="entry name" value="Cell_Wall_Dynamics_Protein"/>
</dbReference>
<dbReference type="Gene3D" id="2.30.30.40">
    <property type="entry name" value="SH3 Domains"/>
    <property type="match status" value="2"/>
</dbReference>
<dbReference type="PANTHER" id="PTHR34408:SF1">
    <property type="entry name" value="GLYCOSYL HYDROLASE FAMILY 19 DOMAIN-CONTAINING PROTEIN HI_1415"/>
    <property type="match status" value="1"/>
</dbReference>
<feature type="domain" description="SH3b" evidence="2">
    <location>
        <begin position="26"/>
        <end position="89"/>
    </location>
</feature>
<evidence type="ECO:0000256" key="1">
    <source>
        <dbReference type="SAM" id="SignalP"/>
    </source>
</evidence>
<dbReference type="PANTHER" id="PTHR34408">
    <property type="entry name" value="FAMILY PROTEIN, PUTATIVE-RELATED"/>
    <property type="match status" value="1"/>
</dbReference>
<evidence type="ECO:0000259" key="2">
    <source>
        <dbReference type="PROSITE" id="PS51781"/>
    </source>
</evidence>
<dbReference type="PROSITE" id="PS51781">
    <property type="entry name" value="SH3B"/>
    <property type="match status" value="1"/>
</dbReference>
<dbReference type="InterPro" id="IPR010466">
    <property type="entry name" value="DUF1058"/>
</dbReference>
<dbReference type="InterPro" id="IPR003646">
    <property type="entry name" value="SH3-like_bac-type"/>
</dbReference>
<comment type="caution">
    <text evidence="3">The sequence shown here is derived from an EMBL/GenBank/DDBJ whole genome shotgun (WGS) entry which is preliminary data.</text>
</comment>
<reference evidence="3 4" key="1">
    <citation type="submission" date="2024-08" db="EMBL/GenBank/DDBJ databases">
        <title>Whole-genome sequencing of halo(alkali)philic microorganisms from hypersaline lakes.</title>
        <authorList>
            <person name="Sorokin D.Y."/>
            <person name="Merkel A.Y."/>
            <person name="Messina E."/>
            <person name="Yakimov M."/>
        </authorList>
    </citation>
    <scope>NUCLEOTIDE SEQUENCE [LARGE SCALE GENOMIC DNA]</scope>
    <source>
        <strain evidence="3 4">Cl-TMA</strain>
    </source>
</reference>
<dbReference type="RefSeq" id="WP_373656217.1">
    <property type="nucleotide sequence ID" value="NZ_JBGUAW010000007.1"/>
</dbReference>
<dbReference type="Proteomes" id="UP001575181">
    <property type="component" value="Unassembled WGS sequence"/>
</dbReference>
<sequence>MGGRRTPLAVGLVVALLAAVGTAQAATYKSIDAGKVNLRAGPGTDQPRRWVVSYGYPLQVVETRDGWAKVKDYEGDVAWVSEKLLSDRRTVLVTRKLVNVRAGPGTDHDIAFQAERHVLLTYLGQQGSWVHVRHADGDEGWVYAPLVWGD</sequence>
<dbReference type="Pfam" id="PF06347">
    <property type="entry name" value="SH3_4"/>
    <property type="match status" value="2"/>
</dbReference>
<feature type="signal peptide" evidence="1">
    <location>
        <begin position="1"/>
        <end position="25"/>
    </location>
</feature>
<keyword evidence="1" id="KW-0732">Signal</keyword>
<organism evidence="3 4">
    <name type="scientific">Thiohalorhabdus methylotrophus</name>
    <dbReference type="NCBI Taxonomy" id="3242694"/>
    <lineage>
        <taxon>Bacteria</taxon>
        <taxon>Pseudomonadati</taxon>
        <taxon>Pseudomonadota</taxon>
        <taxon>Gammaproteobacteria</taxon>
        <taxon>Thiohalorhabdales</taxon>
        <taxon>Thiohalorhabdaceae</taxon>
        <taxon>Thiohalorhabdus</taxon>
    </lineage>
</organism>
<protein>
    <submittedName>
        <fullName evidence="3">SH3 domain-containing protein</fullName>
    </submittedName>
</protein>
<feature type="chain" id="PRO_5045454655" evidence="1">
    <location>
        <begin position="26"/>
        <end position="150"/>
    </location>
</feature>
<proteinExistence type="predicted"/>
<evidence type="ECO:0000313" key="4">
    <source>
        <dbReference type="Proteomes" id="UP001575181"/>
    </source>
</evidence>
<accession>A0ABV4TVR5</accession>
<dbReference type="EMBL" id="JBGUAW010000007">
    <property type="protein sequence ID" value="MFA9461429.1"/>
    <property type="molecule type" value="Genomic_DNA"/>
</dbReference>
<dbReference type="SMART" id="SM00287">
    <property type="entry name" value="SH3b"/>
    <property type="match status" value="2"/>
</dbReference>
<keyword evidence="4" id="KW-1185">Reference proteome</keyword>
<gene>
    <name evidence="3" type="ORF">ACERLL_11390</name>
</gene>
<evidence type="ECO:0000313" key="3">
    <source>
        <dbReference type="EMBL" id="MFA9461429.1"/>
    </source>
</evidence>
<name>A0ABV4TVR5_9GAMM</name>